<feature type="binding site" evidence="7">
    <location>
        <position position="369"/>
    </location>
    <ligand>
        <name>[4Fe-4S] cluster</name>
        <dbReference type="ChEBI" id="CHEBI:49883"/>
    </ligand>
</feature>
<feature type="domain" description="IspG TIM-barrel" evidence="8">
    <location>
        <begin position="27"/>
        <end position="272"/>
    </location>
</feature>
<evidence type="ECO:0000259" key="8">
    <source>
        <dbReference type="Pfam" id="PF04551"/>
    </source>
</evidence>
<dbReference type="Pfam" id="PF26540">
    <property type="entry name" value="GcpE_C"/>
    <property type="match status" value="1"/>
</dbReference>
<feature type="binding site" evidence="7">
    <location>
        <position position="403"/>
    </location>
    <ligand>
        <name>[4Fe-4S] cluster</name>
        <dbReference type="ChEBI" id="CHEBI:49883"/>
    </ligand>
</feature>
<dbReference type="Pfam" id="PF04551">
    <property type="entry name" value="GcpE"/>
    <property type="match status" value="1"/>
</dbReference>
<evidence type="ECO:0000256" key="2">
    <source>
        <dbReference type="ARBA" id="ARBA00022723"/>
    </source>
</evidence>
<sequence length="454" mass="49910">MAVRIMQNEKAFKTISATVGRADSPSKVIIGAGHPIVIQTMCNTHTADVYASVAQCARLAACGAQMIRLTTQGMREVEALAAIRERLHAQGIFTPLVADVHFSADVALAVAGIADKVRINPGNFAKEHDTACRKLSELIEVCRKNGTAIRIGLNHGSLGERITGLYGDTPRGMEEAAMEWIRMCIGQGFFNVVVSLKSSNTLVMVQAYRMLYEAMKKEGFLFPMHLGVTEAGNGDSGRIKSVVGISSLLEDGIGDTIRVSLTEDPVYELPVAAYLARRYSKGRAVYAREEEDSCAEWDKAMQASKDKERETMIADLACLYGKKLLDKEIDDFSPASSYPCLTEEESAYLKDEIMQAARRRFYKPEYIACPGCGRTMYDLERVFDEVKRRTAHLKGLRIAVMGCIVNGPGEMADADWGYVGEGGGKVTIYKGKEPVLRHVPQDEAIDRLLELIGF</sequence>
<dbReference type="SUPFAM" id="SSF56014">
    <property type="entry name" value="Nitrite and sulphite reductase 4Fe-4S domain-like"/>
    <property type="match status" value="1"/>
</dbReference>
<comment type="pathway">
    <text evidence="7">Isoprenoid biosynthesis; isopentenyl diphosphate biosynthesis via DXP pathway; isopentenyl diphosphate from 1-deoxy-D-xylulose 5-phosphate: step 5/6.</text>
</comment>
<evidence type="ECO:0000256" key="3">
    <source>
        <dbReference type="ARBA" id="ARBA00023002"/>
    </source>
</evidence>
<dbReference type="NCBIfam" id="TIGR00612">
    <property type="entry name" value="ispG_gcpE"/>
    <property type="match status" value="1"/>
</dbReference>
<dbReference type="InterPro" id="IPR004588">
    <property type="entry name" value="IspG_bac-typ"/>
</dbReference>
<dbReference type="PIRSF" id="PIRSF037336">
    <property type="entry name" value="IspG_like"/>
    <property type="match status" value="1"/>
</dbReference>
<organism evidence="10 11">
    <name type="scientific">Candidatus Merdivivens pullistercoris</name>
    <dbReference type="NCBI Taxonomy" id="2840873"/>
    <lineage>
        <taxon>Bacteria</taxon>
        <taxon>Pseudomonadati</taxon>
        <taxon>Bacteroidota</taxon>
        <taxon>Bacteroidia</taxon>
        <taxon>Bacteroidales</taxon>
        <taxon>Muribaculaceae</taxon>
        <taxon>Muribaculaceae incertae sedis</taxon>
        <taxon>Candidatus Merdivivens</taxon>
    </lineage>
</organism>
<dbReference type="InterPro" id="IPR045854">
    <property type="entry name" value="NO2/SO3_Rdtase_4Fe4S_sf"/>
</dbReference>
<proteinExistence type="inferred from homology"/>
<accession>A0A9D9I3L5</accession>
<dbReference type="GO" id="GO:0046429">
    <property type="term" value="F:4-hydroxy-3-methylbut-2-en-1-yl diphosphate synthase activity (ferredoxin)"/>
    <property type="evidence" value="ECO:0007669"/>
    <property type="project" value="UniProtKB-UniRule"/>
</dbReference>
<keyword evidence="3 7" id="KW-0560">Oxidoreductase</keyword>
<dbReference type="GO" id="GO:0005506">
    <property type="term" value="F:iron ion binding"/>
    <property type="evidence" value="ECO:0007669"/>
    <property type="project" value="InterPro"/>
</dbReference>
<reference evidence="10" key="1">
    <citation type="submission" date="2020-10" db="EMBL/GenBank/DDBJ databases">
        <authorList>
            <person name="Gilroy R."/>
        </authorList>
    </citation>
    <scope>NUCLEOTIDE SEQUENCE</scope>
    <source>
        <strain evidence="10">10037</strain>
    </source>
</reference>
<dbReference type="Gene3D" id="3.30.413.10">
    <property type="entry name" value="Sulfite Reductase Hemoprotein, domain 1"/>
    <property type="match status" value="1"/>
</dbReference>
<dbReference type="GO" id="GO:0051539">
    <property type="term" value="F:4 iron, 4 sulfur cluster binding"/>
    <property type="evidence" value="ECO:0007669"/>
    <property type="project" value="UniProtKB-UniRule"/>
</dbReference>
<feature type="binding site" evidence="7">
    <location>
        <position position="372"/>
    </location>
    <ligand>
        <name>[4Fe-4S] cluster</name>
        <dbReference type="ChEBI" id="CHEBI:49883"/>
    </ligand>
</feature>
<dbReference type="InterPro" id="IPR058578">
    <property type="entry name" value="IspG_TIM"/>
</dbReference>
<protein>
    <recommendedName>
        <fullName evidence="7">4-hydroxy-3-methylbut-2-en-1-yl diphosphate synthase (flavodoxin)</fullName>
        <ecNumber evidence="7">1.17.7.3</ecNumber>
    </recommendedName>
    <alternativeName>
        <fullName evidence="7">1-hydroxy-2-methyl-2-(E)-butenyl 4-diphosphate synthase</fullName>
    </alternativeName>
</protein>
<dbReference type="Proteomes" id="UP000823597">
    <property type="component" value="Unassembled WGS sequence"/>
</dbReference>
<dbReference type="GO" id="GO:0141197">
    <property type="term" value="F:4-hydroxy-3-methylbut-2-enyl-diphosphate synthase activity (flavodoxin)"/>
    <property type="evidence" value="ECO:0007669"/>
    <property type="project" value="UniProtKB-EC"/>
</dbReference>
<dbReference type="PANTHER" id="PTHR30454:SF0">
    <property type="entry name" value="4-HYDROXY-3-METHYLBUT-2-EN-1-YL DIPHOSPHATE SYNTHASE (FERREDOXIN), CHLOROPLASTIC"/>
    <property type="match status" value="1"/>
</dbReference>
<reference evidence="10" key="2">
    <citation type="journal article" date="2021" name="PeerJ">
        <title>Extensive microbial diversity within the chicken gut microbiome revealed by metagenomics and culture.</title>
        <authorList>
            <person name="Gilroy R."/>
            <person name="Ravi A."/>
            <person name="Getino M."/>
            <person name="Pursley I."/>
            <person name="Horton D.L."/>
            <person name="Alikhan N.F."/>
            <person name="Baker D."/>
            <person name="Gharbi K."/>
            <person name="Hall N."/>
            <person name="Watson M."/>
            <person name="Adriaenssens E.M."/>
            <person name="Foster-Nyarko E."/>
            <person name="Jarju S."/>
            <person name="Secka A."/>
            <person name="Antonio M."/>
            <person name="Oren A."/>
            <person name="Chaudhuri R.R."/>
            <person name="La Ragione R."/>
            <person name="Hildebrand F."/>
            <person name="Pallen M.J."/>
        </authorList>
    </citation>
    <scope>NUCLEOTIDE SEQUENCE</scope>
    <source>
        <strain evidence="10">10037</strain>
    </source>
</reference>
<comment type="similarity">
    <text evidence="7">Belongs to the IspG family.</text>
</comment>
<keyword evidence="5 7" id="KW-0411">Iron-sulfur</keyword>
<comment type="cofactor">
    <cofactor evidence="7">
        <name>[4Fe-4S] cluster</name>
        <dbReference type="ChEBI" id="CHEBI:49883"/>
    </cofactor>
    <text evidence="7">Binds 1 [4Fe-4S] cluster.</text>
</comment>
<dbReference type="EMBL" id="JADIME010000010">
    <property type="protein sequence ID" value="MBO8464533.1"/>
    <property type="molecule type" value="Genomic_DNA"/>
</dbReference>
<evidence type="ECO:0000313" key="11">
    <source>
        <dbReference type="Proteomes" id="UP000823597"/>
    </source>
</evidence>
<dbReference type="HAMAP" id="MF_00159">
    <property type="entry name" value="IspG"/>
    <property type="match status" value="1"/>
</dbReference>
<feature type="domain" description="IspG C-terminal" evidence="9">
    <location>
        <begin position="365"/>
        <end position="452"/>
    </location>
</feature>
<dbReference type="GO" id="GO:0019288">
    <property type="term" value="P:isopentenyl diphosphate biosynthetic process, methylerythritol 4-phosphate pathway"/>
    <property type="evidence" value="ECO:0007669"/>
    <property type="project" value="UniProtKB-UniRule"/>
</dbReference>
<dbReference type="InterPro" id="IPR058579">
    <property type="entry name" value="IspG_C"/>
</dbReference>
<dbReference type="InterPro" id="IPR011005">
    <property type="entry name" value="Dihydropteroate_synth-like_sf"/>
</dbReference>
<dbReference type="EC" id="1.17.7.3" evidence="7"/>
<comment type="caution">
    <text evidence="10">The sequence shown here is derived from an EMBL/GenBank/DDBJ whole genome shotgun (WGS) entry which is preliminary data.</text>
</comment>
<evidence type="ECO:0000313" key="10">
    <source>
        <dbReference type="EMBL" id="MBO8464533.1"/>
    </source>
</evidence>
<keyword evidence="6 7" id="KW-0414">Isoprene biosynthesis</keyword>
<keyword evidence="1 7" id="KW-0004">4Fe-4S</keyword>
<keyword evidence="4 7" id="KW-0408">Iron</keyword>
<feature type="binding site" evidence="7">
    <location>
        <position position="410"/>
    </location>
    <ligand>
        <name>[4Fe-4S] cluster</name>
        <dbReference type="ChEBI" id="CHEBI:49883"/>
    </ligand>
</feature>
<comment type="function">
    <text evidence="7">Converts 2C-methyl-D-erythritol 2,4-cyclodiphosphate (ME-2,4cPP) into 1-hydroxy-2-methyl-2-(E)-butenyl 4-diphosphate.</text>
</comment>
<dbReference type="PANTHER" id="PTHR30454">
    <property type="entry name" value="4-HYDROXY-3-METHYLBUT-2-EN-1-YL DIPHOSPHATE SYNTHASE"/>
    <property type="match status" value="1"/>
</dbReference>
<evidence type="ECO:0000256" key="6">
    <source>
        <dbReference type="ARBA" id="ARBA00023229"/>
    </source>
</evidence>
<dbReference type="AlphaFoldDB" id="A0A9D9I3L5"/>
<comment type="catalytic activity">
    <reaction evidence="7">
        <text>(2E)-4-hydroxy-3-methylbut-2-enyl diphosphate + oxidized [flavodoxin] + H2O + 2 H(+) = 2-C-methyl-D-erythritol 2,4-cyclic diphosphate + reduced [flavodoxin]</text>
        <dbReference type="Rhea" id="RHEA:43604"/>
        <dbReference type="Rhea" id="RHEA-COMP:10622"/>
        <dbReference type="Rhea" id="RHEA-COMP:10623"/>
        <dbReference type="ChEBI" id="CHEBI:15377"/>
        <dbReference type="ChEBI" id="CHEBI:15378"/>
        <dbReference type="ChEBI" id="CHEBI:57618"/>
        <dbReference type="ChEBI" id="CHEBI:58210"/>
        <dbReference type="ChEBI" id="CHEBI:58483"/>
        <dbReference type="ChEBI" id="CHEBI:128753"/>
        <dbReference type="EC" id="1.17.7.3"/>
    </reaction>
</comment>
<evidence type="ECO:0000256" key="7">
    <source>
        <dbReference type="HAMAP-Rule" id="MF_00159"/>
    </source>
</evidence>
<dbReference type="GO" id="GO:0016114">
    <property type="term" value="P:terpenoid biosynthetic process"/>
    <property type="evidence" value="ECO:0007669"/>
    <property type="project" value="InterPro"/>
</dbReference>
<evidence type="ECO:0000256" key="5">
    <source>
        <dbReference type="ARBA" id="ARBA00023014"/>
    </source>
</evidence>
<evidence type="ECO:0000256" key="4">
    <source>
        <dbReference type="ARBA" id="ARBA00023004"/>
    </source>
</evidence>
<dbReference type="InterPro" id="IPR017178">
    <property type="entry name" value="IspG_atypical"/>
</dbReference>
<evidence type="ECO:0000256" key="1">
    <source>
        <dbReference type="ARBA" id="ARBA00022485"/>
    </source>
</evidence>
<dbReference type="Gene3D" id="3.20.20.20">
    <property type="entry name" value="Dihydropteroate synthase-like"/>
    <property type="match status" value="1"/>
</dbReference>
<keyword evidence="2 7" id="KW-0479">Metal-binding</keyword>
<gene>
    <name evidence="7 10" type="primary">ispG</name>
    <name evidence="10" type="ORF">IAB93_00875</name>
</gene>
<name>A0A9D9I3L5_9BACT</name>
<evidence type="ECO:0000259" key="9">
    <source>
        <dbReference type="Pfam" id="PF26540"/>
    </source>
</evidence>